<evidence type="ECO:0000259" key="7">
    <source>
        <dbReference type="PROSITE" id="PS50048"/>
    </source>
</evidence>
<organism evidence="8 9">
    <name type="scientific">Aspergillus wentii DTO 134E9</name>
    <dbReference type="NCBI Taxonomy" id="1073089"/>
    <lineage>
        <taxon>Eukaryota</taxon>
        <taxon>Fungi</taxon>
        <taxon>Dikarya</taxon>
        <taxon>Ascomycota</taxon>
        <taxon>Pezizomycotina</taxon>
        <taxon>Eurotiomycetes</taxon>
        <taxon>Eurotiomycetidae</taxon>
        <taxon>Eurotiales</taxon>
        <taxon>Aspergillaceae</taxon>
        <taxon>Aspergillus</taxon>
        <taxon>Aspergillus subgen. Cremei</taxon>
    </lineage>
</organism>
<feature type="region of interest" description="Disordered" evidence="6">
    <location>
        <begin position="1"/>
        <end position="24"/>
    </location>
</feature>
<dbReference type="SUPFAM" id="SSF57701">
    <property type="entry name" value="Zn2/Cys6 DNA-binding domain"/>
    <property type="match status" value="1"/>
</dbReference>
<evidence type="ECO:0000313" key="9">
    <source>
        <dbReference type="Proteomes" id="UP000184383"/>
    </source>
</evidence>
<evidence type="ECO:0000256" key="5">
    <source>
        <dbReference type="ARBA" id="ARBA00023242"/>
    </source>
</evidence>
<comment type="subcellular location">
    <subcellularLocation>
        <location evidence="1">Nucleus</location>
    </subcellularLocation>
</comment>
<dbReference type="GO" id="GO:0005634">
    <property type="term" value="C:nucleus"/>
    <property type="evidence" value="ECO:0007669"/>
    <property type="project" value="UniProtKB-SubCell"/>
</dbReference>
<sequence length="681" mass="76288">MPLTSSQPAVSERPRRKRNVVSRGRTGCLTCRRRRLKCDETKPGCNNCRRVNLPCEGYAQRITFKDQTNFIVERAQGKPPKRKGQTESTLIKDETDEPDHSFNTISDSCQHSSPVLKRLPTPTSQSPEFHIVQTTPLDFRREDFDGACPGTSNTTVASDSISKKRELRTPIRFSGRNLSPASDRDTFSSLEKSSTIDRGYMTPCSPESMDIKLSPSRVVPNSFLALTGAFEFPEDYRYYEYSVGGSFSSLSRILPLSELFKADPVSPHVHNAALALSALTLSSFEPHARGSVPLRRHAFHHSLKAVQGLQNELSRTTQSQTMSESLSTDAALSLFTTTMLLANFELQRGCLLSWRSHMHGAAICLNSGFKTIVKTSAGMLLIRAFARMALLLRLYNEEYSVTTQDTMSPKLADWLNLLLKQSSNLHDRILLMVEEITRLEIQKRQYPSQDEFWSQQSAELLVRLEEWRQDLPDSEVPVEDNSIEAYLTISAPNQESLVRVPALSFPNSADPCAAAVNYATYICTGMRARTRYLPDEGRVLPPGVEQTALTICRIAAGIPPARFGESFTYSHGMLPPVVGAYRWSTNPGLRIWVKHWLAGYKGTREGIWNISQTLKLLATMDRQFSNEGLSSGRGFVAVRMVDELTDPSADLVETDGKKPFKIRLYSRDQQEGLSKKLVDVE</sequence>
<dbReference type="EMBL" id="KV878210">
    <property type="protein sequence ID" value="OJJ39355.1"/>
    <property type="molecule type" value="Genomic_DNA"/>
</dbReference>
<keyword evidence="2" id="KW-0805">Transcription regulation</keyword>
<dbReference type="Proteomes" id="UP000184383">
    <property type="component" value="Unassembled WGS sequence"/>
</dbReference>
<dbReference type="Pfam" id="PF00172">
    <property type="entry name" value="Zn_clus"/>
    <property type="match status" value="1"/>
</dbReference>
<evidence type="ECO:0000256" key="2">
    <source>
        <dbReference type="ARBA" id="ARBA00023015"/>
    </source>
</evidence>
<dbReference type="GO" id="GO:0000981">
    <property type="term" value="F:DNA-binding transcription factor activity, RNA polymerase II-specific"/>
    <property type="evidence" value="ECO:0007669"/>
    <property type="project" value="InterPro"/>
</dbReference>
<dbReference type="SMART" id="SM00066">
    <property type="entry name" value="GAL4"/>
    <property type="match status" value="1"/>
</dbReference>
<feature type="compositionally biased region" description="Polar residues" evidence="6">
    <location>
        <begin position="121"/>
        <end position="130"/>
    </location>
</feature>
<feature type="domain" description="Zn(2)-C6 fungal-type" evidence="7">
    <location>
        <begin position="27"/>
        <end position="55"/>
    </location>
</feature>
<dbReference type="RefSeq" id="XP_040693031.1">
    <property type="nucleotide sequence ID" value="XM_040834612.1"/>
</dbReference>
<accession>A0A1L9RWQ5</accession>
<dbReference type="InterPro" id="IPR036864">
    <property type="entry name" value="Zn2-C6_fun-type_DNA-bd_sf"/>
</dbReference>
<name>A0A1L9RWQ5_ASPWE</name>
<dbReference type="PANTHER" id="PTHR37534">
    <property type="entry name" value="TRANSCRIPTIONAL ACTIVATOR PROTEIN UGA3"/>
    <property type="match status" value="1"/>
</dbReference>
<reference evidence="9" key="1">
    <citation type="journal article" date="2017" name="Genome Biol.">
        <title>Comparative genomics reveals high biological diversity and specific adaptations in the industrially and medically important fungal genus Aspergillus.</title>
        <authorList>
            <person name="de Vries R.P."/>
            <person name="Riley R."/>
            <person name="Wiebenga A."/>
            <person name="Aguilar-Osorio G."/>
            <person name="Amillis S."/>
            <person name="Uchima C.A."/>
            <person name="Anderluh G."/>
            <person name="Asadollahi M."/>
            <person name="Askin M."/>
            <person name="Barry K."/>
            <person name="Battaglia E."/>
            <person name="Bayram O."/>
            <person name="Benocci T."/>
            <person name="Braus-Stromeyer S.A."/>
            <person name="Caldana C."/>
            <person name="Canovas D."/>
            <person name="Cerqueira G.C."/>
            <person name="Chen F."/>
            <person name="Chen W."/>
            <person name="Choi C."/>
            <person name="Clum A."/>
            <person name="Dos Santos R.A."/>
            <person name="Damasio A.R."/>
            <person name="Diallinas G."/>
            <person name="Emri T."/>
            <person name="Fekete E."/>
            <person name="Flipphi M."/>
            <person name="Freyberg S."/>
            <person name="Gallo A."/>
            <person name="Gournas C."/>
            <person name="Habgood R."/>
            <person name="Hainaut M."/>
            <person name="Harispe M.L."/>
            <person name="Henrissat B."/>
            <person name="Hilden K.S."/>
            <person name="Hope R."/>
            <person name="Hossain A."/>
            <person name="Karabika E."/>
            <person name="Karaffa L."/>
            <person name="Karanyi Z."/>
            <person name="Krasevec N."/>
            <person name="Kuo A."/>
            <person name="Kusch H."/>
            <person name="LaButti K."/>
            <person name="Lagendijk E.L."/>
            <person name="Lapidus A."/>
            <person name="Levasseur A."/>
            <person name="Lindquist E."/>
            <person name="Lipzen A."/>
            <person name="Logrieco A.F."/>
            <person name="MacCabe A."/>
            <person name="Maekelae M.R."/>
            <person name="Malavazi I."/>
            <person name="Melin P."/>
            <person name="Meyer V."/>
            <person name="Mielnichuk N."/>
            <person name="Miskei M."/>
            <person name="Molnar A.P."/>
            <person name="Mule G."/>
            <person name="Ngan C.Y."/>
            <person name="Orejas M."/>
            <person name="Orosz E."/>
            <person name="Ouedraogo J.P."/>
            <person name="Overkamp K.M."/>
            <person name="Park H.-S."/>
            <person name="Perrone G."/>
            <person name="Piumi F."/>
            <person name="Punt P.J."/>
            <person name="Ram A.F."/>
            <person name="Ramon A."/>
            <person name="Rauscher S."/>
            <person name="Record E."/>
            <person name="Riano-Pachon D.M."/>
            <person name="Robert V."/>
            <person name="Roehrig J."/>
            <person name="Ruller R."/>
            <person name="Salamov A."/>
            <person name="Salih N.S."/>
            <person name="Samson R.A."/>
            <person name="Sandor E."/>
            <person name="Sanguinetti M."/>
            <person name="Schuetze T."/>
            <person name="Sepcic K."/>
            <person name="Shelest E."/>
            <person name="Sherlock G."/>
            <person name="Sophianopoulou V."/>
            <person name="Squina F.M."/>
            <person name="Sun H."/>
            <person name="Susca A."/>
            <person name="Todd R.B."/>
            <person name="Tsang A."/>
            <person name="Unkles S.E."/>
            <person name="van de Wiele N."/>
            <person name="van Rossen-Uffink D."/>
            <person name="Oliveira J.V."/>
            <person name="Vesth T.C."/>
            <person name="Visser J."/>
            <person name="Yu J.-H."/>
            <person name="Zhou M."/>
            <person name="Andersen M.R."/>
            <person name="Archer D.B."/>
            <person name="Baker S.E."/>
            <person name="Benoit I."/>
            <person name="Brakhage A.A."/>
            <person name="Braus G.H."/>
            <person name="Fischer R."/>
            <person name="Frisvad J.C."/>
            <person name="Goldman G.H."/>
            <person name="Houbraken J."/>
            <person name="Oakley B."/>
            <person name="Pocsi I."/>
            <person name="Scazzocchio C."/>
            <person name="Seiboth B."/>
            <person name="vanKuyk P.A."/>
            <person name="Wortman J."/>
            <person name="Dyer P.S."/>
            <person name="Grigoriev I.V."/>
        </authorList>
    </citation>
    <scope>NUCLEOTIDE SEQUENCE [LARGE SCALE GENOMIC DNA]</scope>
    <source>
        <strain evidence="9">DTO 134E9</strain>
    </source>
</reference>
<evidence type="ECO:0000256" key="6">
    <source>
        <dbReference type="SAM" id="MobiDB-lite"/>
    </source>
</evidence>
<dbReference type="PANTHER" id="PTHR37534:SF7">
    <property type="entry name" value="TRANSCRIPTIONAL ACTIVATOR PROTEIN UGA3"/>
    <property type="match status" value="1"/>
</dbReference>
<feature type="region of interest" description="Disordered" evidence="6">
    <location>
        <begin position="72"/>
        <end position="130"/>
    </location>
</feature>
<proteinExistence type="predicted"/>
<evidence type="ECO:0000313" key="8">
    <source>
        <dbReference type="EMBL" id="OJJ39355.1"/>
    </source>
</evidence>
<dbReference type="PROSITE" id="PS00463">
    <property type="entry name" value="ZN2_CY6_FUNGAL_1"/>
    <property type="match status" value="1"/>
</dbReference>
<keyword evidence="5" id="KW-0539">Nucleus</keyword>
<dbReference type="GO" id="GO:0045944">
    <property type="term" value="P:positive regulation of transcription by RNA polymerase II"/>
    <property type="evidence" value="ECO:0007669"/>
    <property type="project" value="TreeGrafter"/>
</dbReference>
<dbReference type="InterPro" id="IPR021858">
    <property type="entry name" value="Fun_TF"/>
</dbReference>
<dbReference type="OrthoDB" id="5126878at2759"/>
<feature type="compositionally biased region" description="Polar residues" evidence="6">
    <location>
        <begin position="101"/>
        <end position="113"/>
    </location>
</feature>
<dbReference type="AlphaFoldDB" id="A0A1L9RWQ5"/>
<protein>
    <recommendedName>
        <fullName evidence="7">Zn(2)-C6 fungal-type domain-containing protein</fullName>
    </recommendedName>
</protein>
<evidence type="ECO:0000256" key="4">
    <source>
        <dbReference type="ARBA" id="ARBA00023163"/>
    </source>
</evidence>
<gene>
    <name evidence="8" type="ORF">ASPWEDRAFT_37129</name>
</gene>
<dbReference type="VEuPathDB" id="FungiDB:ASPWEDRAFT_37129"/>
<keyword evidence="4" id="KW-0804">Transcription</keyword>
<evidence type="ECO:0000256" key="3">
    <source>
        <dbReference type="ARBA" id="ARBA00023125"/>
    </source>
</evidence>
<dbReference type="PROSITE" id="PS50048">
    <property type="entry name" value="ZN2_CY6_FUNGAL_2"/>
    <property type="match status" value="1"/>
</dbReference>
<keyword evidence="3" id="KW-0238">DNA-binding</keyword>
<dbReference type="Pfam" id="PF11951">
    <property type="entry name" value="Fungal_trans_2"/>
    <property type="match status" value="1"/>
</dbReference>
<dbReference type="Gene3D" id="4.10.240.10">
    <property type="entry name" value="Zn(2)-C6 fungal-type DNA-binding domain"/>
    <property type="match status" value="1"/>
</dbReference>
<dbReference type="GO" id="GO:0000976">
    <property type="term" value="F:transcription cis-regulatory region binding"/>
    <property type="evidence" value="ECO:0007669"/>
    <property type="project" value="TreeGrafter"/>
</dbReference>
<keyword evidence="9" id="KW-1185">Reference proteome</keyword>
<dbReference type="GeneID" id="63750460"/>
<evidence type="ECO:0000256" key="1">
    <source>
        <dbReference type="ARBA" id="ARBA00004123"/>
    </source>
</evidence>
<dbReference type="CDD" id="cd00067">
    <property type="entry name" value="GAL4"/>
    <property type="match status" value="1"/>
</dbReference>
<dbReference type="InterPro" id="IPR001138">
    <property type="entry name" value="Zn2Cys6_DnaBD"/>
</dbReference>
<dbReference type="STRING" id="1073089.A0A1L9RWQ5"/>
<dbReference type="GO" id="GO:0008270">
    <property type="term" value="F:zinc ion binding"/>
    <property type="evidence" value="ECO:0007669"/>
    <property type="project" value="InterPro"/>
</dbReference>